<dbReference type="InterPro" id="IPR036412">
    <property type="entry name" value="HAD-like_sf"/>
</dbReference>
<proteinExistence type="predicted"/>
<gene>
    <name evidence="4" type="primary">OTUD1</name>
</gene>
<evidence type="ECO:0008006" key="6">
    <source>
        <dbReference type="Google" id="ProtNLM"/>
    </source>
</evidence>
<dbReference type="PANTHER" id="PTHR20371">
    <property type="entry name" value="ENOLASE-PHOSPHATASE E1"/>
    <property type="match status" value="1"/>
</dbReference>
<name>A0ABI7Z0G1_FELCA</name>
<dbReference type="NCBIfam" id="TIGR01691">
    <property type="entry name" value="enolase-ppase"/>
    <property type="match status" value="1"/>
</dbReference>
<keyword evidence="5" id="KW-1185">Reference proteome</keyword>
<dbReference type="CDD" id="cd01629">
    <property type="entry name" value="HAD_EP"/>
    <property type="match status" value="1"/>
</dbReference>
<dbReference type="Ensembl" id="ENSFCTT00005055149.1">
    <property type="protein sequence ID" value="ENSFCTP00005040619.1"/>
    <property type="gene ID" value="ENSFCTG00005019162.1"/>
</dbReference>
<dbReference type="SFLD" id="SFLDS00003">
    <property type="entry name" value="Haloacid_Dehalogenase"/>
    <property type="match status" value="1"/>
</dbReference>
<dbReference type="Proteomes" id="UP000823872">
    <property type="component" value="Chromosome B1"/>
</dbReference>
<evidence type="ECO:0000313" key="4">
    <source>
        <dbReference type="Ensembl" id="ENSFCTP00005040619.1"/>
    </source>
</evidence>
<dbReference type="InterPro" id="IPR023214">
    <property type="entry name" value="HAD_sf"/>
</dbReference>
<keyword evidence="1" id="KW-0028">Amino-acid biosynthesis</keyword>
<evidence type="ECO:0000256" key="3">
    <source>
        <dbReference type="ARBA" id="ARBA00023167"/>
    </source>
</evidence>
<dbReference type="Gene3D" id="1.10.720.60">
    <property type="match status" value="1"/>
</dbReference>
<dbReference type="SFLD" id="SFLDG01129">
    <property type="entry name" value="C1.5:_HAD__Beta-PGM__Phosphata"/>
    <property type="match status" value="1"/>
</dbReference>
<reference evidence="4" key="3">
    <citation type="submission" date="2025-09" db="UniProtKB">
        <authorList>
            <consortium name="Ensembl"/>
        </authorList>
    </citation>
    <scope>IDENTIFICATION</scope>
    <source>
        <strain evidence="4">breed Abyssinian</strain>
    </source>
</reference>
<evidence type="ECO:0000256" key="2">
    <source>
        <dbReference type="ARBA" id="ARBA00022801"/>
    </source>
</evidence>
<dbReference type="Pfam" id="PF00702">
    <property type="entry name" value="Hydrolase"/>
    <property type="match status" value="1"/>
</dbReference>
<keyword evidence="3" id="KW-0486">Methionine biosynthesis</keyword>
<organism evidence="4 5">
    <name type="scientific">Felis catus</name>
    <name type="common">Cat</name>
    <name type="synonym">Felis silvestris catus</name>
    <dbReference type="NCBI Taxonomy" id="9685"/>
    <lineage>
        <taxon>Eukaryota</taxon>
        <taxon>Metazoa</taxon>
        <taxon>Chordata</taxon>
        <taxon>Craniata</taxon>
        <taxon>Vertebrata</taxon>
        <taxon>Euteleostomi</taxon>
        <taxon>Mammalia</taxon>
        <taxon>Eutheria</taxon>
        <taxon>Laurasiatheria</taxon>
        <taxon>Carnivora</taxon>
        <taxon>Feliformia</taxon>
        <taxon>Felidae</taxon>
        <taxon>Felinae</taxon>
        <taxon>Felis</taxon>
    </lineage>
</organism>
<sequence length="293" mass="33426">MVVLSVPAEVTVILLDIEGTTTPIAFVKDILFPYIKENVKEYLQTHWEEEECQQDVSLLRKQAEEDSHLDGAVPIPAASGNGADDLQQMIQAVVDNVRWQMSLDRKTTALKQLQGHMWRAAFAAGRMKAEFFEDVVPAVRKWREAGMKVYIYSSGSVEAQKLLFGHSTEGDILELVDGHFDTKIGHKVESESYRKIANSIGCSTNNILFLTDVTLDSTAKTEWKTNYLVSQIRSKYEKETLKGFFLLEERKEAQGFKSILCQQGKQMHKDNTCPMVMPRPVLLRKQMFMSLWW</sequence>
<dbReference type="InterPro" id="IPR023943">
    <property type="entry name" value="Enolase-ppase_E1"/>
</dbReference>
<dbReference type="InterPro" id="IPR006439">
    <property type="entry name" value="HAD-SF_hydro_IA"/>
</dbReference>
<reference evidence="4" key="2">
    <citation type="submission" date="2025-08" db="UniProtKB">
        <authorList>
            <consortium name="Ensembl"/>
        </authorList>
    </citation>
    <scope>IDENTIFICATION</scope>
    <source>
        <strain evidence="4">breed Abyssinian</strain>
    </source>
</reference>
<reference evidence="4 5" key="1">
    <citation type="submission" date="2021-02" db="EMBL/GenBank/DDBJ databases">
        <title>Safari Cat Assemblies.</title>
        <authorList>
            <person name="Bredemeyer K.R."/>
            <person name="Murphy W.J."/>
        </authorList>
    </citation>
    <scope>NUCLEOTIDE SEQUENCE [LARGE SCALE GENOMIC DNA]</scope>
</reference>
<evidence type="ECO:0000256" key="1">
    <source>
        <dbReference type="ARBA" id="ARBA00022605"/>
    </source>
</evidence>
<dbReference type="NCBIfam" id="TIGR01549">
    <property type="entry name" value="HAD-SF-IA-v1"/>
    <property type="match status" value="1"/>
</dbReference>
<dbReference type="SUPFAM" id="SSF56784">
    <property type="entry name" value="HAD-like"/>
    <property type="match status" value="1"/>
</dbReference>
<accession>A0ABI7Z0G1</accession>
<evidence type="ECO:0000313" key="5">
    <source>
        <dbReference type="Proteomes" id="UP000823872"/>
    </source>
</evidence>
<dbReference type="GeneTree" id="ENSGT00440000039914"/>
<dbReference type="SFLD" id="SFLDG01133">
    <property type="entry name" value="C1.5.4:_Enolase-phosphatase_Li"/>
    <property type="match status" value="1"/>
</dbReference>
<protein>
    <recommendedName>
        <fullName evidence="6">Enolase-phosphatase E1</fullName>
    </recommendedName>
</protein>
<keyword evidence="2" id="KW-0378">Hydrolase</keyword>
<dbReference type="PANTHER" id="PTHR20371:SF1">
    <property type="entry name" value="ENOLASE-PHOSPHATASE E1"/>
    <property type="match status" value="1"/>
</dbReference>
<dbReference type="Gene3D" id="3.40.50.1000">
    <property type="entry name" value="HAD superfamily/HAD-like"/>
    <property type="match status" value="1"/>
</dbReference>